<evidence type="ECO:0000256" key="1">
    <source>
        <dbReference type="ARBA" id="ARBA00022723"/>
    </source>
</evidence>
<evidence type="ECO:0000313" key="4">
    <source>
        <dbReference type="EMBL" id="KAF2171549.1"/>
    </source>
</evidence>
<dbReference type="SUPFAM" id="SSF53639">
    <property type="entry name" value="AraD/HMP-PK domain-like"/>
    <property type="match status" value="1"/>
</dbReference>
<dbReference type="AlphaFoldDB" id="A0A6A6D0E2"/>
<dbReference type="GO" id="GO:0019323">
    <property type="term" value="P:pentose catabolic process"/>
    <property type="evidence" value="ECO:0007669"/>
    <property type="project" value="TreeGrafter"/>
</dbReference>
<dbReference type="RefSeq" id="XP_033672438.1">
    <property type="nucleotide sequence ID" value="XM_033804600.1"/>
</dbReference>
<dbReference type="InterPro" id="IPR036409">
    <property type="entry name" value="Aldolase_II/adducin_N_sf"/>
</dbReference>
<dbReference type="GO" id="GO:0005829">
    <property type="term" value="C:cytosol"/>
    <property type="evidence" value="ECO:0007669"/>
    <property type="project" value="TreeGrafter"/>
</dbReference>
<dbReference type="GO" id="GO:0016832">
    <property type="term" value="F:aldehyde-lyase activity"/>
    <property type="evidence" value="ECO:0007669"/>
    <property type="project" value="TreeGrafter"/>
</dbReference>
<dbReference type="GO" id="GO:0046872">
    <property type="term" value="F:metal ion binding"/>
    <property type="evidence" value="ECO:0007669"/>
    <property type="project" value="UniProtKB-KW"/>
</dbReference>
<dbReference type="Pfam" id="PF00596">
    <property type="entry name" value="Aldolase_II"/>
    <property type="match status" value="1"/>
</dbReference>
<keyword evidence="5" id="KW-1185">Reference proteome</keyword>
<evidence type="ECO:0000256" key="2">
    <source>
        <dbReference type="ARBA" id="ARBA00023239"/>
    </source>
</evidence>
<keyword evidence="2" id="KW-0456">Lyase</keyword>
<reference evidence="4" key="1">
    <citation type="journal article" date="2020" name="Stud. Mycol.">
        <title>101 Dothideomycetes genomes: a test case for predicting lifestyles and emergence of pathogens.</title>
        <authorList>
            <person name="Haridas S."/>
            <person name="Albert R."/>
            <person name="Binder M."/>
            <person name="Bloem J."/>
            <person name="Labutti K."/>
            <person name="Salamov A."/>
            <person name="Andreopoulos B."/>
            <person name="Baker S."/>
            <person name="Barry K."/>
            <person name="Bills G."/>
            <person name="Bluhm B."/>
            <person name="Cannon C."/>
            <person name="Castanera R."/>
            <person name="Culley D."/>
            <person name="Daum C."/>
            <person name="Ezra D."/>
            <person name="Gonzalez J."/>
            <person name="Henrissat B."/>
            <person name="Kuo A."/>
            <person name="Liang C."/>
            <person name="Lipzen A."/>
            <person name="Lutzoni F."/>
            <person name="Magnuson J."/>
            <person name="Mondo S."/>
            <person name="Nolan M."/>
            <person name="Ohm R."/>
            <person name="Pangilinan J."/>
            <person name="Park H.-J."/>
            <person name="Ramirez L."/>
            <person name="Alfaro M."/>
            <person name="Sun H."/>
            <person name="Tritt A."/>
            <person name="Yoshinaga Y."/>
            <person name="Zwiers L.-H."/>
            <person name="Turgeon B."/>
            <person name="Goodwin S."/>
            <person name="Spatafora J."/>
            <person name="Crous P."/>
            <person name="Grigoriev I."/>
        </authorList>
    </citation>
    <scope>NUCLEOTIDE SEQUENCE</scope>
    <source>
        <strain evidence="4">ATCC 36951</strain>
    </source>
</reference>
<dbReference type="OrthoDB" id="2932980at2759"/>
<dbReference type="InterPro" id="IPR050197">
    <property type="entry name" value="Aldolase_class_II_sugar_metab"/>
</dbReference>
<evidence type="ECO:0000259" key="3">
    <source>
        <dbReference type="SMART" id="SM01007"/>
    </source>
</evidence>
<dbReference type="GeneID" id="54557872"/>
<proteinExistence type="predicted"/>
<accession>A0A6A6D0E2</accession>
<sequence>MSPGDPARQSDASVKAYSFVNDPEARLKVSPREAVSRDVMPHVIGVGPGTGLSCIIKVEDMACKGLQNILHQLVKANHILHYHGAVDGFGHISVRHPEKPNVYIMCGYMPPALVQSQEDLIEYYVDGSAPVDPNAKKGYSERFIHGELFKKYPSIQCVVHSHAEGVLPYVSTAVPLKPMFHMGGFLGPQVPVWDIAPVYDEDYQQDMLVNNAKLGNSLALAFAPTSAKPEDLEHNVILMKRHGYTTWGKDIPTAVYRAIHTLINAGLQTNAAVLQATLHDGPLEGLSERHCRDCQMMNEATQDKSWRLWSREVEVNPLYRNSIPA</sequence>
<dbReference type="PANTHER" id="PTHR22789:SF0">
    <property type="entry name" value="3-OXO-TETRONATE 4-PHOSPHATE DECARBOXYLASE-RELATED"/>
    <property type="match status" value="1"/>
</dbReference>
<dbReference type="InterPro" id="IPR001303">
    <property type="entry name" value="Aldolase_II/adducin_N"/>
</dbReference>
<dbReference type="Gene3D" id="3.40.225.10">
    <property type="entry name" value="Class II aldolase/adducin N-terminal domain"/>
    <property type="match status" value="1"/>
</dbReference>
<dbReference type="SMART" id="SM01007">
    <property type="entry name" value="Aldolase_II"/>
    <property type="match status" value="1"/>
</dbReference>
<dbReference type="EMBL" id="ML993583">
    <property type="protein sequence ID" value="KAF2171549.1"/>
    <property type="molecule type" value="Genomic_DNA"/>
</dbReference>
<name>A0A6A6D0E2_ZASCE</name>
<protein>
    <recommendedName>
        <fullName evidence="3">Class II aldolase/adducin N-terminal domain-containing protein</fullName>
    </recommendedName>
</protein>
<gene>
    <name evidence="4" type="ORF">M409DRAFT_18661</name>
</gene>
<dbReference type="Proteomes" id="UP000799537">
    <property type="component" value="Unassembled WGS sequence"/>
</dbReference>
<organism evidence="4 5">
    <name type="scientific">Zasmidium cellare ATCC 36951</name>
    <dbReference type="NCBI Taxonomy" id="1080233"/>
    <lineage>
        <taxon>Eukaryota</taxon>
        <taxon>Fungi</taxon>
        <taxon>Dikarya</taxon>
        <taxon>Ascomycota</taxon>
        <taxon>Pezizomycotina</taxon>
        <taxon>Dothideomycetes</taxon>
        <taxon>Dothideomycetidae</taxon>
        <taxon>Mycosphaerellales</taxon>
        <taxon>Mycosphaerellaceae</taxon>
        <taxon>Zasmidium</taxon>
    </lineage>
</organism>
<evidence type="ECO:0000313" key="5">
    <source>
        <dbReference type="Proteomes" id="UP000799537"/>
    </source>
</evidence>
<dbReference type="PANTHER" id="PTHR22789">
    <property type="entry name" value="FUCULOSE PHOSPHATE ALDOLASE"/>
    <property type="match status" value="1"/>
</dbReference>
<keyword evidence="1" id="KW-0479">Metal-binding</keyword>
<feature type="domain" description="Class II aldolase/adducin N-terminal" evidence="3">
    <location>
        <begin position="71"/>
        <end position="269"/>
    </location>
</feature>